<dbReference type="RefSeq" id="WP_064124138.1">
    <property type="nucleotide sequence ID" value="NZ_CP015243.1"/>
</dbReference>
<dbReference type="EMBL" id="CP015243">
    <property type="protein sequence ID" value="ANF59306.1"/>
    <property type="molecule type" value="Genomic_DNA"/>
</dbReference>
<protein>
    <submittedName>
        <fullName evidence="1">Uncharacterized protein</fullName>
    </submittedName>
</protein>
<dbReference type="AlphaFoldDB" id="A0A172YJF5"/>
<dbReference type="Proteomes" id="UP000077875">
    <property type="component" value="Chromosome"/>
</dbReference>
<gene>
    <name evidence="1" type="ORF">A5892_19125</name>
</gene>
<name>A0A172YJF5_9GAMM</name>
<reference evidence="1 2" key="1">
    <citation type="submission" date="2016-04" db="EMBL/GenBank/DDBJ databases">
        <title>Complete Genome Sequence of Halotalea alkalilenta IHB B 13600.</title>
        <authorList>
            <person name="Swarnkar M.K."/>
            <person name="Sharma A."/>
            <person name="Kaushal K."/>
            <person name="Soni R."/>
            <person name="Rana S."/>
            <person name="Singh A.K."/>
            <person name="Gulati A."/>
        </authorList>
    </citation>
    <scope>NUCLEOTIDE SEQUENCE [LARGE SCALE GENOMIC DNA]</scope>
    <source>
        <strain evidence="1 2">IHB B 13600</strain>
    </source>
</reference>
<dbReference type="STRING" id="376489.A5892_19125"/>
<dbReference type="KEGG" id="haa:A5892_19125"/>
<keyword evidence="2" id="KW-1185">Reference proteome</keyword>
<evidence type="ECO:0000313" key="2">
    <source>
        <dbReference type="Proteomes" id="UP000077875"/>
    </source>
</evidence>
<proteinExistence type="predicted"/>
<evidence type="ECO:0000313" key="1">
    <source>
        <dbReference type="EMBL" id="ANF59306.1"/>
    </source>
</evidence>
<accession>A0A172YJF5</accession>
<sequence>MSAASRQSGIVLPMVLVLLTTLSPLLDALIQRLEREPPALRGEQLRLERLARLEGEMDIAWRRLGESDAGYGRWQRVDGSGQTAVAVVPLGPERRCEGLERPRCREIEISIEYRDEDGLSSRLVRGGMVVESPDTGRSLLPGYWVLQR</sequence>
<organism evidence="1 2">
    <name type="scientific">Halotalea alkalilenta</name>
    <dbReference type="NCBI Taxonomy" id="376489"/>
    <lineage>
        <taxon>Bacteria</taxon>
        <taxon>Pseudomonadati</taxon>
        <taxon>Pseudomonadota</taxon>
        <taxon>Gammaproteobacteria</taxon>
        <taxon>Oceanospirillales</taxon>
        <taxon>Halomonadaceae</taxon>
        <taxon>Halotalea</taxon>
    </lineage>
</organism>